<name>A0A511IZU4_9ENTE</name>
<reference evidence="1 2" key="1">
    <citation type="submission" date="2019-07" db="EMBL/GenBank/DDBJ databases">
        <title>Whole genome shotgun sequence of Enterococcus villorum NBRC 100699.</title>
        <authorList>
            <person name="Hosoyama A."/>
            <person name="Uohara A."/>
            <person name="Ohji S."/>
            <person name="Ichikawa N."/>
        </authorList>
    </citation>
    <scope>NUCLEOTIDE SEQUENCE [LARGE SCALE GENOMIC DNA]</scope>
    <source>
        <strain evidence="1 2">NBRC 100699</strain>
    </source>
</reference>
<gene>
    <name evidence="1" type="ORF">EVI01_02500</name>
</gene>
<dbReference type="Proteomes" id="UP000321830">
    <property type="component" value="Unassembled WGS sequence"/>
</dbReference>
<evidence type="ECO:0000313" key="2">
    <source>
        <dbReference type="Proteomes" id="UP000321830"/>
    </source>
</evidence>
<dbReference type="EMBL" id="BJWF01000001">
    <property type="protein sequence ID" value="GEL90913.1"/>
    <property type="molecule type" value="Genomic_DNA"/>
</dbReference>
<sequence length="312" mass="37032">MDDKNVQTEEAFDKIIKRIEESLQKKIDANIEKNRQRVKRLEKKSIKDFLLKGNNDIYEGAKQMDRRDLAYFKKKVEFALFNGPLSERNYYNRYVAPSLVLFINNEENLKVIALLLTEHDPSFVREEAIEAYGKFKKFKEAINKEINEGIVEKNKRVNLGMNVFFKELRIMLLKNDEYIDKIAKYLDVTNRKVEILIAVNEIHRVMTEAIDHCNFCISQDILGKYKMWKMKNVEEVLIKYLEGGDTYTDEKKWQCYSGGDLAHIFNHSKKAIEKTARLYPEAEHWTIDVFRKYANNNRFIKLKRGVFSLEFR</sequence>
<proteinExistence type="predicted"/>
<organism evidence="1 2">
    <name type="scientific">Enterococcus villorum</name>
    <dbReference type="NCBI Taxonomy" id="112904"/>
    <lineage>
        <taxon>Bacteria</taxon>
        <taxon>Bacillati</taxon>
        <taxon>Bacillota</taxon>
        <taxon>Bacilli</taxon>
        <taxon>Lactobacillales</taxon>
        <taxon>Enterococcaceae</taxon>
        <taxon>Enterococcus</taxon>
    </lineage>
</organism>
<comment type="caution">
    <text evidence="1">The sequence shown here is derived from an EMBL/GenBank/DDBJ whole genome shotgun (WGS) entry which is preliminary data.</text>
</comment>
<dbReference type="RefSeq" id="WP_010751153.1">
    <property type="nucleotide sequence ID" value="NZ_BJWF01000001.1"/>
</dbReference>
<protein>
    <submittedName>
        <fullName evidence="1">Uncharacterized protein</fullName>
    </submittedName>
</protein>
<dbReference type="AlphaFoldDB" id="A0A511IZU4"/>
<evidence type="ECO:0000313" key="1">
    <source>
        <dbReference type="EMBL" id="GEL90913.1"/>
    </source>
</evidence>
<accession>A0A511IZU4</accession>